<dbReference type="Pfam" id="PF02059">
    <property type="entry name" value="IL3"/>
    <property type="match status" value="1"/>
</dbReference>
<name>A0ABM1DCL9_CERSS</name>
<dbReference type="RefSeq" id="XP_014649550.1">
    <property type="nucleotide sequence ID" value="XM_014794064.1"/>
</dbReference>
<dbReference type="InterPro" id="IPR009079">
    <property type="entry name" value="4_helix_cytokine-like_core"/>
</dbReference>
<dbReference type="Proteomes" id="UP000694910">
    <property type="component" value="Unplaced"/>
</dbReference>
<dbReference type="PRINTS" id="PR00430">
    <property type="entry name" value="INTERLEUKIN3"/>
</dbReference>
<dbReference type="PANTHER" id="PTHR48489:SF1">
    <property type="entry name" value="INTERLEUKIN-3"/>
    <property type="match status" value="1"/>
</dbReference>
<feature type="compositionally biased region" description="Basic and acidic residues" evidence="12">
    <location>
        <begin position="13"/>
        <end position="22"/>
    </location>
</feature>
<keyword evidence="6" id="KW-0732">Signal</keyword>
<sequence>MNKSVVCYGGSMSDKDSSDARPSHPGCEPAAAAHKRQKPVSDTSEHHEGPRKNRMRPASPNMSSLPVLRLLLLLFAFYAPQAQGRPSPTSWHRLIEEIMDDLNKPPSPPQVSDSLDLNERQILLDETLLRPNLDAFLKAATNFQEKGSRIGKNLEELQSCLPTLMPTGDPIQIKEGNWGDFQRKLEKYLKTLDNFLSP</sequence>
<evidence type="ECO:0000256" key="8">
    <source>
        <dbReference type="ARBA" id="ARBA00030364"/>
    </source>
</evidence>
<dbReference type="PANTHER" id="PTHR48489">
    <property type="entry name" value="INTERLEUKIN-3"/>
    <property type="match status" value="1"/>
</dbReference>
<keyword evidence="7" id="KW-0339">Growth factor</keyword>
<dbReference type="GeneID" id="106803226"/>
<evidence type="ECO:0000256" key="7">
    <source>
        <dbReference type="ARBA" id="ARBA00023030"/>
    </source>
</evidence>
<dbReference type="InterPro" id="IPR002183">
    <property type="entry name" value="IL-3"/>
</dbReference>
<evidence type="ECO:0000256" key="6">
    <source>
        <dbReference type="ARBA" id="ARBA00022729"/>
    </source>
</evidence>
<evidence type="ECO:0000256" key="10">
    <source>
        <dbReference type="ARBA" id="ARBA00032468"/>
    </source>
</evidence>
<evidence type="ECO:0000256" key="5">
    <source>
        <dbReference type="ARBA" id="ARBA00022525"/>
    </source>
</evidence>
<evidence type="ECO:0000256" key="4">
    <source>
        <dbReference type="ARBA" id="ARBA00022514"/>
    </source>
</evidence>
<organism evidence="13 14">
    <name type="scientific">Ceratotherium simum simum</name>
    <name type="common">Southern white rhinoceros</name>
    <dbReference type="NCBI Taxonomy" id="73337"/>
    <lineage>
        <taxon>Eukaryota</taxon>
        <taxon>Metazoa</taxon>
        <taxon>Chordata</taxon>
        <taxon>Craniata</taxon>
        <taxon>Vertebrata</taxon>
        <taxon>Euteleostomi</taxon>
        <taxon>Mammalia</taxon>
        <taxon>Eutheria</taxon>
        <taxon>Laurasiatheria</taxon>
        <taxon>Perissodactyla</taxon>
        <taxon>Rhinocerotidae</taxon>
        <taxon>Ceratotherium</taxon>
    </lineage>
</organism>
<evidence type="ECO:0000256" key="1">
    <source>
        <dbReference type="ARBA" id="ARBA00004613"/>
    </source>
</evidence>
<dbReference type="Gene3D" id="1.20.1250.10">
    <property type="match status" value="1"/>
</dbReference>
<evidence type="ECO:0000313" key="14">
    <source>
        <dbReference type="RefSeq" id="XP_014649550.1"/>
    </source>
</evidence>
<gene>
    <name evidence="14" type="primary">LOC106803226</name>
</gene>
<keyword evidence="4" id="KW-0202">Cytokine</keyword>
<comment type="subcellular location">
    <subcellularLocation>
        <location evidence="1">Secreted</location>
    </subcellularLocation>
</comment>
<feature type="region of interest" description="Disordered" evidence="12">
    <location>
        <begin position="1"/>
        <end position="61"/>
    </location>
</feature>
<accession>A0ABM1DCL9</accession>
<keyword evidence="5" id="KW-0964">Secreted</keyword>
<evidence type="ECO:0000256" key="11">
    <source>
        <dbReference type="ARBA" id="ARBA00033034"/>
    </source>
</evidence>
<evidence type="ECO:0000313" key="13">
    <source>
        <dbReference type="Proteomes" id="UP000694910"/>
    </source>
</evidence>
<keyword evidence="13" id="KW-1185">Reference proteome</keyword>
<comment type="similarity">
    <text evidence="2">Belongs to the IL-3 family.</text>
</comment>
<proteinExistence type="inferred from homology"/>
<evidence type="ECO:0000256" key="2">
    <source>
        <dbReference type="ARBA" id="ARBA00008547"/>
    </source>
</evidence>
<evidence type="ECO:0000256" key="3">
    <source>
        <dbReference type="ARBA" id="ARBA00019466"/>
    </source>
</evidence>
<evidence type="ECO:0000256" key="12">
    <source>
        <dbReference type="SAM" id="MobiDB-lite"/>
    </source>
</evidence>
<reference evidence="14" key="1">
    <citation type="submission" date="2025-08" db="UniProtKB">
        <authorList>
            <consortium name="RefSeq"/>
        </authorList>
    </citation>
    <scope>IDENTIFICATION</scope>
</reference>
<dbReference type="SUPFAM" id="SSF47266">
    <property type="entry name" value="4-helical cytokines"/>
    <property type="match status" value="1"/>
</dbReference>
<evidence type="ECO:0000256" key="9">
    <source>
        <dbReference type="ARBA" id="ARBA00031944"/>
    </source>
</evidence>
<protein>
    <recommendedName>
        <fullName evidence="3">Interleukin-3</fullName>
    </recommendedName>
    <alternativeName>
        <fullName evidence="9">Hematopoietic growth factor</fullName>
    </alternativeName>
    <alternativeName>
        <fullName evidence="8">Mast cell growth factor</fullName>
    </alternativeName>
    <alternativeName>
        <fullName evidence="11">Multipotential colony-stimulating factor</fullName>
    </alternativeName>
    <alternativeName>
        <fullName evidence="10">P-cell-stimulating factor</fullName>
    </alternativeName>
</protein>